<name>J3JE27_9EURY</name>
<comment type="caution">
    <text evidence="1">The sequence shown here is derived from an EMBL/GenBank/DDBJ whole genome shotgun (WGS) entry which is preliminary data.</text>
</comment>
<dbReference type="RefSeq" id="WP_009376736.1">
    <property type="nucleotide sequence ID" value="NZ_ALJD01000009.1"/>
</dbReference>
<reference evidence="1 2" key="1">
    <citation type="journal article" date="2012" name="J. Bacteriol.">
        <title>Draft Genome Sequence of the Extremely Halophilic Archaeon Halogranum salarium B-1T.</title>
        <authorList>
            <person name="Kim K.K."/>
            <person name="Lee K.C."/>
            <person name="Lee J.S."/>
        </authorList>
    </citation>
    <scope>NUCLEOTIDE SEQUENCE [LARGE SCALE GENOMIC DNA]</scope>
    <source>
        <strain evidence="1 2">B-1</strain>
    </source>
</reference>
<dbReference type="PATRIC" id="fig|1210908.3.peg.3257"/>
<dbReference type="Proteomes" id="UP000007813">
    <property type="component" value="Unassembled WGS sequence"/>
</dbReference>
<dbReference type="OrthoDB" id="306984at2157"/>
<gene>
    <name evidence="1" type="ORF">HSB1_34180</name>
</gene>
<evidence type="ECO:0000313" key="1">
    <source>
        <dbReference type="EMBL" id="EJN58001.1"/>
    </source>
</evidence>
<sequence>MKHPRDEIRLVVVLVGVCALVSGPLVSGVDFTPAADDDGSLATATGGSVTVEETTLAQADYRLVAGNYGSGIYKLRAPPARISFTEVTGPALVSYHLDVPALGYSTSTIATIDESTTTVTLQFSKATIPADSVTASSYDATARLTVRSNGTVRTVDETNVTLTVER</sequence>
<dbReference type="EMBL" id="ALJD01000009">
    <property type="protein sequence ID" value="EJN58001.1"/>
    <property type="molecule type" value="Genomic_DNA"/>
</dbReference>
<protein>
    <submittedName>
        <fullName evidence="1">Uncharacterized protein</fullName>
    </submittedName>
</protein>
<dbReference type="eggNOG" id="arCOG09150">
    <property type="taxonomic scope" value="Archaea"/>
</dbReference>
<accession>J3JE27</accession>
<dbReference type="AlphaFoldDB" id="J3JE27"/>
<organism evidence="1 2">
    <name type="scientific">Halogranum salarium B-1</name>
    <dbReference type="NCBI Taxonomy" id="1210908"/>
    <lineage>
        <taxon>Archaea</taxon>
        <taxon>Methanobacteriati</taxon>
        <taxon>Methanobacteriota</taxon>
        <taxon>Stenosarchaea group</taxon>
        <taxon>Halobacteria</taxon>
        <taxon>Halobacteriales</taxon>
        <taxon>Haloferacaceae</taxon>
    </lineage>
</organism>
<proteinExistence type="predicted"/>
<evidence type="ECO:0000313" key="2">
    <source>
        <dbReference type="Proteomes" id="UP000007813"/>
    </source>
</evidence>